<evidence type="ECO:0000259" key="3">
    <source>
        <dbReference type="Pfam" id="PF05585"/>
    </source>
</evidence>
<feature type="compositionally biased region" description="Basic and acidic residues" evidence="2">
    <location>
        <begin position="459"/>
        <end position="468"/>
    </location>
</feature>
<feature type="coiled-coil region" evidence="1">
    <location>
        <begin position="72"/>
        <end position="109"/>
    </location>
</feature>
<keyword evidence="1" id="KW-0175">Coiled coil</keyword>
<feature type="region of interest" description="Disordered" evidence="2">
    <location>
        <begin position="678"/>
        <end position="699"/>
    </location>
</feature>
<dbReference type="Proteomes" id="UP000271162">
    <property type="component" value="Unassembled WGS sequence"/>
</dbReference>
<dbReference type="Pfam" id="PF05585">
    <property type="entry name" value="DUF1758"/>
    <property type="match status" value="1"/>
</dbReference>
<dbReference type="PANTHER" id="PTHR47331:SF4">
    <property type="entry name" value="PEPTIDASE S1 DOMAIN-CONTAINING PROTEIN"/>
    <property type="match status" value="1"/>
</dbReference>
<evidence type="ECO:0000256" key="2">
    <source>
        <dbReference type="SAM" id="MobiDB-lite"/>
    </source>
</evidence>
<dbReference type="Pfam" id="PF03564">
    <property type="entry name" value="DUF1759"/>
    <property type="match status" value="1"/>
</dbReference>
<dbReference type="STRING" id="27835.A0A0N4XCD9"/>
<dbReference type="Gene3D" id="2.40.70.10">
    <property type="entry name" value="Acid Proteases"/>
    <property type="match status" value="1"/>
</dbReference>
<reference evidence="4 5" key="2">
    <citation type="submission" date="2018-11" db="EMBL/GenBank/DDBJ databases">
        <authorList>
            <consortium name="Pathogen Informatics"/>
        </authorList>
    </citation>
    <scope>NUCLEOTIDE SEQUENCE [LARGE SCALE GENOMIC DNA]</scope>
</reference>
<feature type="region of interest" description="Disordered" evidence="2">
    <location>
        <begin position="441"/>
        <end position="471"/>
    </location>
</feature>
<dbReference type="AlphaFoldDB" id="A0A0N4XCD9"/>
<dbReference type="InterPro" id="IPR005312">
    <property type="entry name" value="DUF1759"/>
</dbReference>
<dbReference type="OMA" id="CQERITM"/>
<accession>A0A0N4XCD9</accession>
<dbReference type="PANTHER" id="PTHR47331">
    <property type="entry name" value="PHD-TYPE DOMAIN-CONTAINING PROTEIN"/>
    <property type="match status" value="1"/>
</dbReference>
<sequence length="826" mass="93473">MVTASVVKLTLVEELSAELSPSASQFETHFASVVSFHPVSAFLRIAYMGAGIGKKLNTIVNEVRQEDSTVERRHTRETLAQLETYIKKLEEAQEDYATTLDRVSNISDEERNDQEHYSVIAEAAWMAALDLIGELEGQHRSPQPKAQSPAAEQQYVNVETPRVNLPTLPIPTFSGSIWEWSNFWTLFDANVHSQPIPPLFKFNHLLNALKGEPRQAVARFQVTSANYQSAIDFLHAKYNNQETLVQHLVTRLETASLRSESIKDQRTLLDNLQIIVAQLHDSGEPVDSQWLIRQILTKFPLPVQTRISERKCSTEEPFLMSNLLDALDKYITCQERITMFTLNDRTKSAQQTRDERPARGPPLRGVLPCMYCSQKHKAVSCTRYNTPQQRATYLREHKLCLICASPQHSAAECSGRSCLRCQGRHHTSVCFKAQVGTPADTVPVKPQRKDYAPVATAKPKAEDTDNTRQTHKSVKHLAALCQDSDMEHTPEEDVESFAEYHASRDLLGNGDTYLPIGELTIHDPSTDQLRKVEALLDSGAQCSFIDRQLAEEMQLPTISTSMLHLRTFGAQHDLEVRTRRVPLKVWDNNGRPYQLQLLTHTTLTKSLRISSLQEADLAFIKDNGLDVNAGSTRKVKPQILLGSDQLWQLMSSDSTSVRLPSGLYLWPTRIGHLVTGQLRVGRQKPDTGSMDQRNEDGSSTVQHVTMYEMSRADPKPPDKDQAAWEEYWRLQDEGQEEFGHPDKIEGDDDPDYELPGAQPQSLTKQQLVEAVNSSTTNVNRFWHQWQHEYLTSLSMAARIPHVANTMFAKQSEHEDPEFHQQSDKLC</sequence>
<dbReference type="InterPro" id="IPR021109">
    <property type="entry name" value="Peptidase_aspartic_dom_sf"/>
</dbReference>
<evidence type="ECO:0000313" key="5">
    <source>
        <dbReference type="Proteomes" id="UP000271162"/>
    </source>
</evidence>
<feature type="region of interest" description="Disordered" evidence="2">
    <location>
        <begin position="737"/>
        <end position="757"/>
    </location>
</feature>
<name>A0A0N4XCD9_NIPBR</name>
<organism evidence="6">
    <name type="scientific">Nippostrongylus brasiliensis</name>
    <name type="common">Rat hookworm</name>
    <dbReference type="NCBI Taxonomy" id="27835"/>
    <lineage>
        <taxon>Eukaryota</taxon>
        <taxon>Metazoa</taxon>
        <taxon>Ecdysozoa</taxon>
        <taxon>Nematoda</taxon>
        <taxon>Chromadorea</taxon>
        <taxon>Rhabditida</taxon>
        <taxon>Rhabditina</taxon>
        <taxon>Rhabditomorpha</taxon>
        <taxon>Strongyloidea</taxon>
        <taxon>Heligmosomidae</taxon>
        <taxon>Nippostrongylus</taxon>
    </lineage>
</organism>
<reference evidence="6" key="1">
    <citation type="submission" date="2017-02" db="UniProtKB">
        <authorList>
            <consortium name="WormBaseParasite"/>
        </authorList>
    </citation>
    <scope>IDENTIFICATION</scope>
</reference>
<proteinExistence type="predicted"/>
<evidence type="ECO:0000313" key="4">
    <source>
        <dbReference type="EMBL" id="VDL62346.1"/>
    </source>
</evidence>
<dbReference type="InterPro" id="IPR008737">
    <property type="entry name" value="DUF1758"/>
</dbReference>
<protein>
    <submittedName>
        <fullName evidence="6">DUF1758 domain-containing protein</fullName>
    </submittedName>
</protein>
<evidence type="ECO:0000256" key="1">
    <source>
        <dbReference type="SAM" id="Coils"/>
    </source>
</evidence>
<gene>
    <name evidence="4" type="ORF">NBR_LOCUS110</name>
</gene>
<evidence type="ECO:0000313" key="6">
    <source>
        <dbReference type="WBParaSite" id="NBR_0000010901-mRNA-1"/>
    </source>
</evidence>
<feature type="domain" description="DUF1758" evidence="3">
    <location>
        <begin position="532"/>
        <end position="675"/>
    </location>
</feature>
<dbReference type="WBParaSite" id="NBR_0000010901-mRNA-1">
    <property type="protein sequence ID" value="NBR_0000010901-mRNA-1"/>
    <property type="gene ID" value="NBR_0000010901"/>
</dbReference>
<dbReference type="EMBL" id="UYSL01000024">
    <property type="protein sequence ID" value="VDL62346.1"/>
    <property type="molecule type" value="Genomic_DNA"/>
</dbReference>
<keyword evidence="5" id="KW-1185">Reference proteome</keyword>